<evidence type="ECO:0000256" key="1">
    <source>
        <dbReference type="ARBA" id="ARBA00004275"/>
    </source>
</evidence>
<comment type="function">
    <text evidence="11">Participates in chain elongation of fatty acids. Catalyzes the reduction of trans-2-enoyl-CoAs of varying chain lengths from 6:1 to 16:1, having maximum activity with 10:1 CoA. Has no 2,4-dienoyl-CoA reductase activity.</text>
</comment>
<evidence type="ECO:0000256" key="16">
    <source>
        <dbReference type="ARBA" id="ARBA00048686"/>
    </source>
</evidence>
<evidence type="ECO:0000256" key="10">
    <source>
        <dbReference type="ARBA" id="ARBA00023160"/>
    </source>
</evidence>
<evidence type="ECO:0000256" key="4">
    <source>
        <dbReference type="ARBA" id="ARBA00022553"/>
    </source>
</evidence>
<comment type="catalytic activity">
    <reaction evidence="18">
        <text>a (2E)-enoyl-CoA + NADPH + H(+) = a 2,3-saturated acyl-CoA + NADP(+)</text>
        <dbReference type="Rhea" id="RHEA:33763"/>
        <dbReference type="ChEBI" id="CHEBI:15378"/>
        <dbReference type="ChEBI" id="CHEBI:57783"/>
        <dbReference type="ChEBI" id="CHEBI:58349"/>
        <dbReference type="ChEBI" id="CHEBI:58856"/>
        <dbReference type="ChEBI" id="CHEBI:65111"/>
        <dbReference type="EC" id="1.3.1.38"/>
    </reaction>
    <physiologicalReaction direction="left-to-right" evidence="18">
        <dbReference type="Rhea" id="RHEA:33764"/>
    </physiologicalReaction>
</comment>
<reference evidence="21 22" key="1">
    <citation type="submission" date="2016-03" db="EMBL/GenBank/DDBJ databases">
        <authorList>
            <person name="Ploux O."/>
        </authorList>
    </citation>
    <scope>NUCLEOTIDE SEQUENCE [LARGE SCALE GENOMIC DNA]</scope>
    <source>
        <strain evidence="21 22">URUG2</strain>
    </source>
</reference>
<dbReference type="GeneID" id="35605553"/>
<evidence type="ECO:0000313" key="21">
    <source>
        <dbReference type="EMBL" id="CZT24783.1"/>
    </source>
</evidence>
<comment type="subunit">
    <text evidence="12">Interacts with PEX5, probably required to target it into peroxisomes.</text>
</comment>
<dbReference type="AlphaFoldDB" id="A0A2D3V9S5"/>
<evidence type="ECO:0000256" key="20">
    <source>
        <dbReference type="ARBA" id="ARBA00049559"/>
    </source>
</evidence>
<evidence type="ECO:0000256" key="19">
    <source>
        <dbReference type="ARBA" id="ARBA00049386"/>
    </source>
</evidence>
<dbReference type="GO" id="GO:0033306">
    <property type="term" value="P:phytol metabolic process"/>
    <property type="evidence" value="ECO:0007669"/>
    <property type="project" value="TreeGrafter"/>
</dbReference>
<dbReference type="InterPro" id="IPR002347">
    <property type="entry name" value="SDR_fam"/>
</dbReference>
<comment type="catalytic activity">
    <reaction evidence="15">
        <text>(2E)-dodecenoyl-CoA + NADPH + H(+) = dodecanoyl-CoA + NADP(+)</text>
        <dbReference type="Rhea" id="RHEA:44964"/>
        <dbReference type="ChEBI" id="CHEBI:15378"/>
        <dbReference type="ChEBI" id="CHEBI:57330"/>
        <dbReference type="ChEBI" id="CHEBI:57375"/>
        <dbReference type="ChEBI" id="CHEBI:57783"/>
        <dbReference type="ChEBI" id="CHEBI:58349"/>
    </reaction>
    <physiologicalReaction direction="left-to-right" evidence="15">
        <dbReference type="Rhea" id="RHEA:44965"/>
    </physiologicalReaction>
</comment>
<comment type="subcellular location">
    <subcellularLocation>
        <location evidence="1">Peroxisome</location>
    </subcellularLocation>
</comment>
<evidence type="ECO:0000256" key="15">
    <source>
        <dbReference type="ARBA" id="ARBA00047570"/>
    </source>
</evidence>
<keyword evidence="22" id="KW-1185">Reference proteome</keyword>
<dbReference type="GO" id="GO:0019166">
    <property type="term" value="F:trans-2-enoyl-CoA reductase (NADPH) activity"/>
    <property type="evidence" value="ECO:0007669"/>
    <property type="project" value="UniProtKB-EC"/>
</dbReference>
<dbReference type="OrthoDB" id="414540at2759"/>
<dbReference type="GO" id="GO:0006633">
    <property type="term" value="P:fatty acid biosynthetic process"/>
    <property type="evidence" value="ECO:0007669"/>
    <property type="project" value="UniProtKB-KW"/>
</dbReference>
<keyword evidence="3" id="KW-0444">Lipid biosynthesis</keyword>
<keyword evidence="6" id="KW-0521">NADP</keyword>
<evidence type="ECO:0000256" key="13">
    <source>
        <dbReference type="ARBA" id="ARBA00038849"/>
    </source>
</evidence>
<name>A0A2D3V9S5_9PEZI</name>
<dbReference type="GO" id="GO:0005777">
    <property type="term" value="C:peroxisome"/>
    <property type="evidence" value="ECO:0007669"/>
    <property type="project" value="UniProtKB-SubCell"/>
</dbReference>
<comment type="catalytic activity">
    <reaction evidence="19">
        <text>(2E)-decenoyl-CoA + NADPH + H(+) = decanoyl-CoA + NADP(+)</text>
        <dbReference type="Rhea" id="RHEA:44960"/>
        <dbReference type="ChEBI" id="CHEBI:15378"/>
        <dbReference type="ChEBI" id="CHEBI:57783"/>
        <dbReference type="ChEBI" id="CHEBI:58349"/>
        <dbReference type="ChEBI" id="CHEBI:61406"/>
        <dbReference type="ChEBI" id="CHEBI:61430"/>
    </reaction>
    <physiologicalReaction direction="left-to-right" evidence="19">
        <dbReference type="Rhea" id="RHEA:44961"/>
    </physiologicalReaction>
</comment>
<keyword evidence="9" id="KW-0576">Peroxisome</keyword>
<protein>
    <recommendedName>
        <fullName evidence="14">Peroxisomal trans-2-enoyl-CoA reductase</fullName>
        <ecNumber evidence="13">1.3.1.38</ecNumber>
    </recommendedName>
</protein>
<evidence type="ECO:0000256" key="9">
    <source>
        <dbReference type="ARBA" id="ARBA00023140"/>
    </source>
</evidence>
<dbReference type="Gene3D" id="3.40.50.720">
    <property type="entry name" value="NAD(P)-binding Rossmann-like Domain"/>
    <property type="match status" value="1"/>
</dbReference>
<dbReference type="Proteomes" id="UP000225277">
    <property type="component" value="Unassembled WGS sequence"/>
</dbReference>
<sequence>MAATTKSSTDSNGHFSPYRVDGKLYGFVCIVTGATQPVGRAIVAELAAHGAACVYACSSSSLDDHAGLPDTINKEFPNTKVILYPFKNSSEEETLALIDDALNAWGRLDVYVNSSGLLGPLSISDTTPSDVYKLFEANSMAPFYALKFAPAAMKKTSPKGSYPNATPKEHAYGSIIVVASIASTIGGCWGPAFTMSSHAALGVVKAGVVSLKGSGVRINCISPGQIDVGANLERIDRKGQNSQLPPSSLHSDETKKQTIGLERAGLPYEVARVAGFLASGFSSYMTGANMVVDGGSSVMNPMTVPLI</sequence>
<evidence type="ECO:0000256" key="18">
    <source>
        <dbReference type="ARBA" id="ARBA00049251"/>
    </source>
</evidence>
<evidence type="ECO:0000256" key="6">
    <source>
        <dbReference type="ARBA" id="ARBA00022857"/>
    </source>
</evidence>
<accession>A0A2D3V9S5</accession>
<organism evidence="21 22">
    <name type="scientific">Ramularia collo-cygni</name>
    <dbReference type="NCBI Taxonomy" id="112498"/>
    <lineage>
        <taxon>Eukaryota</taxon>
        <taxon>Fungi</taxon>
        <taxon>Dikarya</taxon>
        <taxon>Ascomycota</taxon>
        <taxon>Pezizomycotina</taxon>
        <taxon>Dothideomycetes</taxon>
        <taxon>Dothideomycetidae</taxon>
        <taxon>Mycosphaerellales</taxon>
        <taxon>Mycosphaerellaceae</taxon>
        <taxon>Ramularia</taxon>
    </lineage>
</organism>
<dbReference type="EC" id="1.3.1.38" evidence="13"/>
<evidence type="ECO:0000256" key="3">
    <source>
        <dbReference type="ARBA" id="ARBA00022516"/>
    </source>
</evidence>
<dbReference type="RefSeq" id="XP_023631507.1">
    <property type="nucleotide sequence ID" value="XM_023775739.1"/>
</dbReference>
<keyword evidence="8" id="KW-0443">Lipid metabolism</keyword>
<comment type="pathway">
    <text evidence="2">Lipid metabolism.</text>
</comment>
<comment type="catalytic activity">
    <reaction evidence="17">
        <text>(2E)-hexenoyl-CoA + NADPH + H(+) = hexanoyl-CoA + NADP(+)</text>
        <dbReference type="Rhea" id="RHEA:44956"/>
        <dbReference type="ChEBI" id="CHEBI:15378"/>
        <dbReference type="ChEBI" id="CHEBI:57783"/>
        <dbReference type="ChEBI" id="CHEBI:58349"/>
        <dbReference type="ChEBI" id="CHEBI:62077"/>
        <dbReference type="ChEBI" id="CHEBI:62620"/>
    </reaction>
    <physiologicalReaction direction="left-to-right" evidence="17">
        <dbReference type="Rhea" id="RHEA:44957"/>
    </physiologicalReaction>
</comment>
<dbReference type="STRING" id="112498.A0A2D3V9S5"/>
<evidence type="ECO:0000256" key="7">
    <source>
        <dbReference type="ARBA" id="ARBA00023002"/>
    </source>
</evidence>
<dbReference type="CDD" id="cd05233">
    <property type="entry name" value="SDR_c"/>
    <property type="match status" value="1"/>
</dbReference>
<evidence type="ECO:0000256" key="17">
    <source>
        <dbReference type="ARBA" id="ARBA00049108"/>
    </source>
</evidence>
<evidence type="ECO:0000256" key="5">
    <source>
        <dbReference type="ARBA" id="ARBA00022832"/>
    </source>
</evidence>
<evidence type="ECO:0000313" key="22">
    <source>
        <dbReference type="Proteomes" id="UP000225277"/>
    </source>
</evidence>
<evidence type="ECO:0000256" key="2">
    <source>
        <dbReference type="ARBA" id="ARBA00005189"/>
    </source>
</evidence>
<dbReference type="PRINTS" id="PR00081">
    <property type="entry name" value="GDHRDH"/>
</dbReference>
<dbReference type="SUPFAM" id="SSF51735">
    <property type="entry name" value="NAD(P)-binding Rossmann-fold domains"/>
    <property type="match status" value="1"/>
</dbReference>
<dbReference type="InterPro" id="IPR052388">
    <property type="entry name" value="Peroxisomal_t2-enoyl-CoA_red"/>
</dbReference>
<dbReference type="InterPro" id="IPR036291">
    <property type="entry name" value="NAD(P)-bd_dom_sf"/>
</dbReference>
<gene>
    <name evidence="21" type="ORF">RCC_10511</name>
</gene>
<evidence type="ECO:0000256" key="8">
    <source>
        <dbReference type="ARBA" id="ARBA00023098"/>
    </source>
</evidence>
<keyword evidence="10" id="KW-0275">Fatty acid biosynthesis</keyword>
<keyword evidence="5" id="KW-0276">Fatty acid metabolism</keyword>
<evidence type="ECO:0000256" key="12">
    <source>
        <dbReference type="ARBA" id="ARBA00038622"/>
    </source>
</evidence>
<evidence type="ECO:0000256" key="14">
    <source>
        <dbReference type="ARBA" id="ARBA00041063"/>
    </source>
</evidence>
<keyword evidence="4" id="KW-0597">Phosphoprotein</keyword>
<dbReference type="Pfam" id="PF13561">
    <property type="entry name" value="adh_short_C2"/>
    <property type="match status" value="1"/>
</dbReference>
<dbReference type="EMBL" id="FJUY01000022">
    <property type="protein sequence ID" value="CZT24783.1"/>
    <property type="molecule type" value="Genomic_DNA"/>
</dbReference>
<proteinExistence type="predicted"/>
<evidence type="ECO:0000256" key="11">
    <source>
        <dbReference type="ARBA" id="ARBA00037124"/>
    </source>
</evidence>
<comment type="catalytic activity">
    <reaction evidence="20">
        <text>(2E)-octenoyl-CoA + NADPH + H(+) = octanoyl-CoA + NADP(+)</text>
        <dbReference type="Rhea" id="RHEA:44952"/>
        <dbReference type="ChEBI" id="CHEBI:15378"/>
        <dbReference type="ChEBI" id="CHEBI:57386"/>
        <dbReference type="ChEBI" id="CHEBI:57783"/>
        <dbReference type="ChEBI" id="CHEBI:58349"/>
        <dbReference type="ChEBI" id="CHEBI:62242"/>
    </reaction>
    <physiologicalReaction direction="left-to-right" evidence="20">
        <dbReference type="Rhea" id="RHEA:44953"/>
    </physiologicalReaction>
</comment>
<keyword evidence="7" id="KW-0560">Oxidoreductase</keyword>
<comment type="catalytic activity">
    <reaction evidence="16">
        <text>(2E)-tetradecenoyl-CoA + NADPH + H(+) = tetradecanoyl-CoA + NADP(+)</text>
        <dbReference type="Rhea" id="RHEA:44968"/>
        <dbReference type="ChEBI" id="CHEBI:15378"/>
        <dbReference type="ChEBI" id="CHEBI:57385"/>
        <dbReference type="ChEBI" id="CHEBI:57783"/>
        <dbReference type="ChEBI" id="CHEBI:58349"/>
        <dbReference type="ChEBI" id="CHEBI:61405"/>
    </reaction>
    <physiologicalReaction direction="left-to-right" evidence="16">
        <dbReference type="Rhea" id="RHEA:44969"/>
    </physiologicalReaction>
</comment>
<dbReference type="PANTHER" id="PTHR24317">
    <property type="entry name" value="PEROXISOMAL TRANS-2-ENOYL-COA REDUCTASE"/>
    <property type="match status" value="1"/>
</dbReference>
<dbReference type="PANTHER" id="PTHR24317:SF7">
    <property type="entry name" value="PEROXISOMAL TRANS-2-ENOYL-COA REDUCTASE"/>
    <property type="match status" value="1"/>
</dbReference>